<dbReference type="InterPro" id="IPR016049">
    <property type="entry name" value="RNA_pol_Rpc34-like"/>
</dbReference>
<dbReference type="GO" id="GO:0005737">
    <property type="term" value="C:cytoplasm"/>
    <property type="evidence" value="ECO:0007669"/>
    <property type="project" value="UniProtKB-ARBA"/>
</dbReference>
<evidence type="ECO:0000256" key="6">
    <source>
        <dbReference type="PIRNR" id="PIRNR028763"/>
    </source>
</evidence>
<accession>A0A2K1QGD5</accession>
<evidence type="ECO:0000256" key="7">
    <source>
        <dbReference type="SAM" id="MobiDB-lite"/>
    </source>
</evidence>
<dbReference type="GO" id="GO:0005666">
    <property type="term" value="C:RNA polymerase III complex"/>
    <property type="evidence" value="ECO:0007669"/>
    <property type="project" value="UniProtKB-UniRule"/>
</dbReference>
<keyword evidence="3 6" id="KW-0240">DNA-directed RNA polymerase</keyword>
<sequence>MAKVEGKLEEQCEDLYQKMIVRSSASSDGKAKTFTQDEIHEISGVKDQAELLGLLQGLADKHFVRFMALEGKTVFALRTRELAAKLSRLTQDESVVYNNIENEGLRGAWTKRIKLQTSLVQTVVNKVIKTLESRELIKAVKNIKAPAQKSYILAHLSPGEDVTGGPWHSDGELDSEMIGISANVVIKYVESKSWDHKTIRVERHRSVSPIDLAGDSVQLKEEPKSPSRSDGTSHATSGKRRREGDTGDIEDLARRKKKYDKIEVQVAWPPGYLQYPTAEEIFKMLSESGFIRNQIRLEDIKGFLDMLVMDERIERVGAGFRTVRGIRGGTKMMQTGLQDGLVSQDDQELEENGLTQTPCGRCPVFDLCEEGGPVNATNCEYFDTWLKA</sequence>
<dbReference type="SUPFAM" id="SSF46785">
    <property type="entry name" value="Winged helix' DNA-binding domain"/>
    <property type="match status" value="1"/>
</dbReference>
<evidence type="ECO:0000256" key="3">
    <source>
        <dbReference type="ARBA" id="ARBA00022478"/>
    </source>
</evidence>
<dbReference type="InterPro" id="IPR007832">
    <property type="entry name" value="RNA_pol_Rpc34"/>
</dbReference>
<dbReference type="Proteomes" id="UP000243797">
    <property type="component" value="Unassembled WGS sequence"/>
</dbReference>
<dbReference type="OrthoDB" id="613763at2759"/>
<feature type="compositionally biased region" description="Basic and acidic residues" evidence="7">
    <location>
        <begin position="218"/>
        <end position="227"/>
    </location>
</feature>
<dbReference type="GO" id="GO:0006383">
    <property type="term" value="P:transcription by RNA polymerase III"/>
    <property type="evidence" value="ECO:0007669"/>
    <property type="project" value="UniProtKB-UniRule"/>
</dbReference>
<dbReference type="GO" id="GO:0005654">
    <property type="term" value="C:nucleoplasm"/>
    <property type="evidence" value="ECO:0007669"/>
    <property type="project" value="UniProtKB-ARBA"/>
</dbReference>
<keyword evidence="9" id="KW-1185">Reference proteome</keyword>
<dbReference type="FunFam" id="1.10.10.10:FF:000116">
    <property type="entry name" value="DNA-directed RNA polymerase III subunit RPC6"/>
    <property type="match status" value="1"/>
</dbReference>
<keyword evidence="5 6" id="KW-0539">Nucleus</keyword>
<comment type="subcellular location">
    <subcellularLocation>
        <location evidence="1 6">Nucleus</location>
    </subcellularLocation>
</comment>
<organism evidence="8 9">
    <name type="scientific">Sphaceloma murrayae</name>
    <dbReference type="NCBI Taxonomy" id="2082308"/>
    <lineage>
        <taxon>Eukaryota</taxon>
        <taxon>Fungi</taxon>
        <taxon>Dikarya</taxon>
        <taxon>Ascomycota</taxon>
        <taxon>Pezizomycotina</taxon>
        <taxon>Dothideomycetes</taxon>
        <taxon>Dothideomycetidae</taxon>
        <taxon>Myriangiales</taxon>
        <taxon>Elsinoaceae</taxon>
        <taxon>Sphaceloma</taxon>
    </lineage>
</organism>
<evidence type="ECO:0000256" key="4">
    <source>
        <dbReference type="ARBA" id="ARBA00023163"/>
    </source>
</evidence>
<dbReference type="AlphaFoldDB" id="A0A2K1QGD5"/>
<proteinExistence type="inferred from homology"/>
<comment type="similarity">
    <text evidence="2 6">Belongs to the eukaryotic RPC34/RPC39 RNA polymerase subunit family.</text>
</comment>
<evidence type="ECO:0000256" key="5">
    <source>
        <dbReference type="ARBA" id="ARBA00023242"/>
    </source>
</evidence>
<dbReference type="EMBL" id="NKHZ01000089">
    <property type="protein sequence ID" value="PNS13942.1"/>
    <property type="molecule type" value="Genomic_DNA"/>
</dbReference>
<dbReference type="InterPro" id="IPR036388">
    <property type="entry name" value="WH-like_DNA-bd_sf"/>
</dbReference>
<evidence type="ECO:0000256" key="2">
    <source>
        <dbReference type="ARBA" id="ARBA00011038"/>
    </source>
</evidence>
<dbReference type="InParanoid" id="A0A2K1QGD5"/>
<dbReference type="InterPro" id="IPR036390">
    <property type="entry name" value="WH_DNA-bd_sf"/>
</dbReference>
<dbReference type="STRING" id="2082308.A0A2K1QGD5"/>
<comment type="caution">
    <text evidence="8">The sequence shown here is derived from an EMBL/GenBank/DDBJ whole genome shotgun (WGS) entry which is preliminary data.</text>
</comment>
<evidence type="ECO:0000256" key="1">
    <source>
        <dbReference type="ARBA" id="ARBA00004123"/>
    </source>
</evidence>
<dbReference type="PANTHER" id="PTHR12780">
    <property type="entry name" value="RNA POLYMERASE III DNA DIRECTED , 39KD SUBUNIT-RELATED"/>
    <property type="match status" value="1"/>
</dbReference>
<dbReference type="Gene3D" id="1.10.10.10">
    <property type="entry name" value="Winged helix-like DNA-binding domain superfamily/Winged helix DNA-binding domain"/>
    <property type="match status" value="1"/>
</dbReference>
<name>A0A2K1QGD5_9PEZI</name>
<reference evidence="8 9" key="1">
    <citation type="submission" date="2017-06" db="EMBL/GenBank/DDBJ databases">
        <title>Draft genome sequence of a variant of Elsinoe murrayae.</title>
        <authorList>
            <person name="Cheng Q."/>
        </authorList>
    </citation>
    <scope>NUCLEOTIDE SEQUENCE [LARGE SCALE GENOMIC DNA]</scope>
    <source>
        <strain evidence="8 9">CQ-2017a</strain>
    </source>
</reference>
<comment type="function">
    <text evidence="6">DNA-dependent RNA polymerase catalyzes the transcription of DNA into RNA using the four ribonucleoside triphosphates as substrates. Specific peripheric component of RNA polymerase III which synthesizes small RNAs, such as 5S rRNA and tRNAs.</text>
</comment>
<protein>
    <recommendedName>
        <fullName evidence="6">DNA-directed RNA polymerase III subunit RPC6</fullName>
        <shortName evidence="6">RNA polymerase III subunit C6</shortName>
    </recommendedName>
</protein>
<keyword evidence="4 6" id="KW-0804">Transcription</keyword>
<gene>
    <name evidence="8" type="ORF">CAC42_1433</name>
</gene>
<evidence type="ECO:0000313" key="8">
    <source>
        <dbReference type="EMBL" id="PNS13942.1"/>
    </source>
</evidence>
<evidence type="ECO:0000313" key="9">
    <source>
        <dbReference type="Proteomes" id="UP000243797"/>
    </source>
</evidence>
<feature type="region of interest" description="Disordered" evidence="7">
    <location>
        <begin position="212"/>
        <end position="252"/>
    </location>
</feature>
<dbReference type="Pfam" id="PF05158">
    <property type="entry name" value="RNA_pol_Rpc34"/>
    <property type="match status" value="1"/>
</dbReference>
<dbReference type="PIRSF" id="PIRSF028763">
    <property type="entry name" value="RNA_pol_Rpc34"/>
    <property type="match status" value="1"/>
</dbReference>